<evidence type="ECO:0000256" key="1">
    <source>
        <dbReference type="SAM" id="Phobius"/>
    </source>
</evidence>
<accession>A0A1X7AL46</accession>
<evidence type="ECO:0000313" key="3">
    <source>
        <dbReference type="EMBL" id="SMA47965.1"/>
    </source>
</evidence>
<dbReference type="Proteomes" id="UP000196573">
    <property type="component" value="Unassembled WGS sequence"/>
</dbReference>
<keyword evidence="1" id="KW-1133">Transmembrane helix</keyword>
<feature type="domain" description="Nucleoside transporter/FeoB GTPase Gate" evidence="2">
    <location>
        <begin position="114"/>
        <end position="211"/>
    </location>
</feature>
<keyword evidence="1" id="KW-0472">Membrane</keyword>
<feature type="transmembrane region" description="Helical" evidence="1">
    <location>
        <begin position="217"/>
        <end position="235"/>
    </location>
</feature>
<feature type="transmembrane region" description="Helical" evidence="1">
    <location>
        <begin position="293"/>
        <end position="314"/>
    </location>
</feature>
<dbReference type="OrthoDB" id="1633380at2"/>
<proteinExistence type="predicted"/>
<dbReference type="Pfam" id="PF07670">
    <property type="entry name" value="Gate"/>
    <property type="match status" value="1"/>
</dbReference>
<feature type="transmembrane region" description="Helical" evidence="1">
    <location>
        <begin position="72"/>
        <end position="91"/>
    </location>
</feature>
<evidence type="ECO:0000259" key="2">
    <source>
        <dbReference type="Pfam" id="PF07670"/>
    </source>
</evidence>
<sequence>MLFFLIPFHSEKGPSVLIGIMGYAILDLIQHWLPAIIVCTMWVSAGGAIIARAFQPDWIRHNKLLRSLFDTSILWILFRLAGAVLGTMTLFGSGPEWVWGSETGGLVLFELVSVLFVFFFLAGLFLPFLLDYGLVELIGSLMHWFLKPLYRIPGNSGVDIIASLLGDGTVGTLITARQYESGYYTAREAAIIASSFSIVSISFCVVVVNFAQLSHMFLAFYLTVISTCLIVGLVLPRIWPLSHIPDTYCAMADPEVAGKAQEQQQQNGLVRALNKAGQGPGVRQLLRKGCENALDIWLVFVPIIMTIATTGLILGQTTDLFQWLGAPVAPILELLGIPEAEKAAPAVLLGFADMFLPVAVAVTIENEMARFVVAALSIAQLIYMSEVGVLIMRSSIPLNFWQLLVLFLIRTVLALPLITLFAHLIY</sequence>
<name>A0A1X7AL46_9GAMM</name>
<protein>
    <submittedName>
        <fullName evidence="3">Nucleoside recognition</fullName>
    </submittedName>
</protein>
<reference evidence="3 4" key="1">
    <citation type="submission" date="2017-03" db="EMBL/GenBank/DDBJ databases">
        <authorList>
            <person name="Afonso C.L."/>
            <person name="Miller P.J."/>
            <person name="Scott M.A."/>
            <person name="Spackman E."/>
            <person name="Goraichik I."/>
            <person name="Dimitrov K.M."/>
            <person name="Suarez D.L."/>
            <person name="Swayne D.E."/>
        </authorList>
    </citation>
    <scope>NUCLEOTIDE SEQUENCE [LARGE SCALE GENOMIC DNA]</scope>
    <source>
        <strain evidence="3">SB41UT1</strain>
    </source>
</reference>
<dbReference type="RefSeq" id="WP_087110544.1">
    <property type="nucleotide sequence ID" value="NZ_CBCSCN010000003.1"/>
</dbReference>
<dbReference type="AlphaFoldDB" id="A0A1X7AL46"/>
<feature type="transmembrane region" description="Helical" evidence="1">
    <location>
        <begin position="344"/>
        <end position="364"/>
    </location>
</feature>
<feature type="transmembrane region" description="Helical" evidence="1">
    <location>
        <begin position="189"/>
        <end position="211"/>
    </location>
</feature>
<evidence type="ECO:0000313" key="4">
    <source>
        <dbReference type="Proteomes" id="UP000196573"/>
    </source>
</evidence>
<organism evidence="3 4">
    <name type="scientific">Parendozoicomonas haliclonae</name>
    <dbReference type="NCBI Taxonomy" id="1960125"/>
    <lineage>
        <taxon>Bacteria</taxon>
        <taxon>Pseudomonadati</taxon>
        <taxon>Pseudomonadota</taxon>
        <taxon>Gammaproteobacteria</taxon>
        <taxon>Oceanospirillales</taxon>
        <taxon>Endozoicomonadaceae</taxon>
        <taxon>Parendozoicomonas</taxon>
    </lineage>
</organism>
<dbReference type="InterPro" id="IPR011642">
    <property type="entry name" value="Gate_dom"/>
</dbReference>
<feature type="transmembrane region" description="Helical" evidence="1">
    <location>
        <begin position="370"/>
        <end position="391"/>
    </location>
</feature>
<keyword evidence="4" id="KW-1185">Reference proteome</keyword>
<gene>
    <name evidence="3" type="ORF">EHSB41UT_02613</name>
</gene>
<feature type="transmembrane region" description="Helical" evidence="1">
    <location>
        <begin position="111"/>
        <end position="135"/>
    </location>
</feature>
<feature type="transmembrane region" description="Helical" evidence="1">
    <location>
        <begin position="31"/>
        <end position="51"/>
    </location>
</feature>
<dbReference type="EMBL" id="FWPT01000005">
    <property type="protein sequence ID" value="SMA47965.1"/>
    <property type="molecule type" value="Genomic_DNA"/>
</dbReference>
<keyword evidence="1" id="KW-0812">Transmembrane</keyword>
<feature type="transmembrane region" description="Helical" evidence="1">
    <location>
        <begin position="403"/>
        <end position="425"/>
    </location>
</feature>